<feature type="region of interest" description="Disordered" evidence="8">
    <location>
        <begin position="99"/>
        <end position="125"/>
    </location>
</feature>
<keyword evidence="3" id="KW-0812">Transmembrane</keyword>
<feature type="region of interest" description="Disordered" evidence="8">
    <location>
        <begin position="1147"/>
        <end position="1198"/>
    </location>
</feature>
<feature type="compositionally biased region" description="Low complexity" evidence="8">
    <location>
        <begin position="1175"/>
        <end position="1196"/>
    </location>
</feature>
<feature type="compositionally biased region" description="Gly residues" evidence="8">
    <location>
        <begin position="936"/>
        <end position="945"/>
    </location>
</feature>
<comment type="subcellular location">
    <subcellularLocation>
        <location evidence="1">Nucleus membrane</location>
        <topology evidence="1">Multi-pass membrane protein</topology>
    </subcellularLocation>
    <subcellularLocation>
        <location evidence="2">Rough endoplasmic reticulum membrane</location>
        <topology evidence="2">Multi-pass membrane protein</topology>
    </subcellularLocation>
</comment>
<evidence type="ECO:0000256" key="7">
    <source>
        <dbReference type="ARBA" id="ARBA00023242"/>
    </source>
</evidence>
<keyword evidence="7" id="KW-0539">Nucleus</keyword>
<feature type="compositionally biased region" description="Low complexity" evidence="8">
    <location>
        <begin position="503"/>
        <end position="526"/>
    </location>
</feature>
<dbReference type="GO" id="GO:0006935">
    <property type="term" value="P:chemotaxis"/>
    <property type="evidence" value="ECO:0007669"/>
    <property type="project" value="TreeGrafter"/>
</dbReference>
<feature type="region of interest" description="Disordered" evidence="8">
    <location>
        <begin position="1019"/>
        <end position="1043"/>
    </location>
</feature>
<reference evidence="9" key="1">
    <citation type="submission" date="2020-05" db="UniProtKB">
        <authorList>
            <consortium name="EnsemblMetazoa"/>
        </authorList>
    </citation>
    <scope>IDENTIFICATION</scope>
    <source>
        <strain evidence="9">USDA</strain>
    </source>
</reference>
<gene>
    <name evidence="9" type="primary">106092935</name>
</gene>
<keyword evidence="6" id="KW-0472">Membrane</keyword>
<dbReference type="STRING" id="35570.A0A1I8NP00"/>
<sequence length="1415" mass="152524">MTALPLTLDTSQSTTPSPLMSPHMGTLGSPIIEPTANQRPSVLTLLEERQPQHSKVSPTSEIATAAALGNISPALSSVSSLSPSFLPEMPQWKRDLIQRRKQNVQRTISASSSTSSPQSASPSITSNLKNFTSSTSMCSLAGSNVNIDQVASDFSHSPTKDFNKLSTPIDLAEITAITTTTKVNKYATATPATATKATSTSSAAATAGKTTTAITITSPNKEKKAKSFGGQYTAIAATRTDAVSTSAQTTPSPSPAATVNTKEEQTQEEEEEAEISRQDITMEEEYLEKSKKTKEYAHSSSNPTKIMKTLIGEEDEDVHNNITTSSAIKHQHQQQQQMATRLTGSSSYNNTNTTSSSLLSKREIISSSSSSSSVEREQSYQQQYHNITGANNSSANQSSSKCESERVCAADNNSASSSVVTVVKISQKLKDNQFIKNEQQYKTKIIKPLKNLSVVTSSVNLNSSSDFKSPTKTAAGISASSSSNCAIKKKMVAMQEMKKSTCSATNNASANSRNSRVGGVTSSNDLDSNEDLSYGPGIVSKLRCRYLSLALRESMEQQRLNKDLLRRSTSLNNLLDDDDPAEEDDDEEEEEDNVGNVGVGDDEGQHPKITTENFSQKKTGILKNSCSSQEKRFAQGSNGVGVTFTETSSFSKRSRHLKRGNDSLKRARSVEALLSEKSPWQGQRSNAASTCVTIEDKIQNARERLHQGTDHMPPKRLTSIIDDTERPPPDLVKQTLKMFEATANRRPRCTNRSNSKGDVASKVEAFKNIIKDQKPVVNYPKPVSPTKKLNTPNVVKSSLKSSTQASDLLHSPLGRKTMAAANLDKSAATANTLSEHTPDIIPRQKIQSERELSKEKYTMGINKEKFLNSLMEPSPPTTNVLDSPFKSSAKEKFFSSMVDSPISSLSKDFDKLKLSDNNSSSTPTGKGDNLARNGGTTRGSGGGVDGCASVSSGGGVDDAFHGDDQNTTEELNTNEFSSLKGENDKIKQQQVNNEIQSNSNATATADAVINTAVSQAHEATVKAHGAHSSSDLSDGEDDDEYGIPTTKRITRTALDNIAKAGTTQQFKFSTTTTHSSAPINSTSTTATTLAGKQIGVIRPLLNTSTTSASPTNNTIQKVLTTDLNMETLKHSTPSPSLTSREIEKNRINDLKKSSSTSSMSPSSSPSTSLENVIKATNATTNSSSSSNTSSTASSASGYTEVDTVISATNNPLFAMRKRRQNPPAPPAEQTSMVFNFSNRKEVPDYIESDGVIFRRKRELPKPNESGFVLLGDLSVETSTDMDYDDFSMCPPSPCDVEFVNANIVIDGKSSIRQKSKDATFHVQFNDTLTSTFEYPSEASLIVEDSFTALGNEYPLPGDSEFNQAFQNLVLENSIMPPLHHVADEIIQLPTTTDSSTPANTTPTKNILGNLPLDVV</sequence>
<dbReference type="Proteomes" id="UP000095300">
    <property type="component" value="Unassembled WGS sequence"/>
</dbReference>
<name>A0A1I8NP00_STOCA</name>
<feature type="region of interest" description="Disordered" evidence="8">
    <location>
        <begin position="1"/>
        <end position="26"/>
    </location>
</feature>
<dbReference type="GO" id="GO:0023041">
    <property type="term" value="P:neuronal signal transduction"/>
    <property type="evidence" value="ECO:0007669"/>
    <property type="project" value="InterPro"/>
</dbReference>
<dbReference type="EnsemblMetazoa" id="SCAU000758-RA">
    <property type="protein sequence ID" value="SCAU000758-PA"/>
    <property type="gene ID" value="SCAU000758"/>
</dbReference>
<dbReference type="InterPro" id="IPR019130">
    <property type="entry name" value="Macoilin"/>
</dbReference>
<feature type="compositionally biased region" description="Low complexity" evidence="8">
    <location>
        <begin position="1153"/>
        <end position="1168"/>
    </location>
</feature>
<feature type="region of interest" description="Disordered" evidence="8">
    <location>
        <begin position="503"/>
        <end position="532"/>
    </location>
</feature>
<protein>
    <submittedName>
        <fullName evidence="9">Uncharacterized protein</fullName>
    </submittedName>
</protein>
<feature type="region of interest" description="Disordered" evidence="8">
    <location>
        <begin position="326"/>
        <end position="362"/>
    </location>
</feature>
<proteinExistence type="predicted"/>
<feature type="compositionally biased region" description="Low complexity" evidence="8">
    <location>
        <begin position="108"/>
        <end position="125"/>
    </location>
</feature>
<evidence type="ECO:0000313" key="9">
    <source>
        <dbReference type="EnsemblMetazoa" id="SCAU000758-PA"/>
    </source>
</evidence>
<organism evidence="9 10">
    <name type="scientific">Stomoxys calcitrans</name>
    <name type="common">Stable fly</name>
    <name type="synonym">Conops calcitrans</name>
    <dbReference type="NCBI Taxonomy" id="35570"/>
    <lineage>
        <taxon>Eukaryota</taxon>
        <taxon>Metazoa</taxon>
        <taxon>Ecdysozoa</taxon>
        <taxon>Arthropoda</taxon>
        <taxon>Hexapoda</taxon>
        <taxon>Insecta</taxon>
        <taxon>Pterygota</taxon>
        <taxon>Neoptera</taxon>
        <taxon>Endopterygota</taxon>
        <taxon>Diptera</taxon>
        <taxon>Brachycera</taxon>
        <taxon>Muscomorpha</taxon>
        <taxon>Muscoidea</taxon>
        <taxon>Muscidae</taxon>
        <taxon>Stomoxys</taxon>
    </lineage>
</organism>
<keyword evidence="5" id="KW-1133">Transmembrane helix</keyword>
<feature type="compositionally biased region" description="Acidic residues" evidence="8">
    <location>
        <begin position="575"/>
        <end position="593"/>
    </location>
</feature>
<feature type="region of interest" description="Disordered" evidence="8">
    <location>
        <begin position="571"/>
        <end position="616"/>
    </location>
</feature>
<evidence type="ECO:0000256" key="8">
    <source>
        <dbReference type="SAM" id="MobiDB-lite"/>
    </source>
</evidence>
<feature type="region of interest" description="Disordered" evidence="8">
    <location>
        <begin position="243"/>
        <end position="277"/>
    </location>
</feature>
<feature type="region of interest" description="Disordered" evidence="8">
    <location>
        <begin position="708"/>
        <end position="729"/>
    </location>
</feature>
<dbReference type="VEuPathDB" id="VectorBase:SCAU000758"/>
<dbReference type="GO" id="GO:0031965">
    <property type="term" value="C:nuclear membrane"/>
    <property type="evidence" value="ECO:0007669"/>
    <property type="project" value="UniProtKB-SubCell"/>
</dbReference>
<feature type="compositionally biased region" description="Polar residues" evidence="8">
    <location>
        <begin position="915"/>
        <end position="924"/>
    </location>
</feature>
<feature type="compositionally biased region" description="Low complexity" evidence="8">
    <location>
        <begin position="243"/>
        <end position="259"/>
    </location>
</feature>
<evidence type="ECO:0000256" key="1">
    <source>
        <dbReference type="ARBA" id="ARBA00004232"/>
    </source>
</evidence>
<dbReference type="GO" id="GO:0008017">
    <property type="term" value="F:microtubule binding"/>
    <property type="evidence" value="ECO:0007669"/>
    <property type="project" value="TreeGrafter"/>
</dbReference>
<dbReference type="PANTHER" id="PTHR13289:SF3">
    <property type="entry name" value="BIFOCAL, ISOFORM F"/>
    <property type="match status" value="1"/>
</dbReference>
<evidence type="ECO:0000256" key="5">
    <source>
        <dbReference type="ARBA" id="ARBA00022989"/>
    </source>
</evidence>
<dbReference type="GO" id="GO:0030867">
    <property type="term" value="C:rough endoplasmic reticulum membrane"/>
    <property type="evidence" value="ECO:0007669"/>
    <property type="project" value="UniProtKB-SubCell"/>
</dbReference>
<keyword evidence="10" id="KW-1185">Reference proteome</keyword>
<evidence type="ECO:0000256" key="3">
    <source>
        <dbReference type="ARBA" id="ARBA00022692"/>
    </source>
</evidence>
<evidence type="ECO:0000256" key="2">
    <source>
        <dbReference type="ARBA" id="ARBA00004269"/>
    </source>
</evidence>
<feature type="region of interest" description="Disordered" evidence="8">
    <location>
        <begin position="915"/>
        <end position="969"/>
    </location>
</feature>
<accession>A0A1I8NP00</accession>
<feature type="compositionally biased region" description="Polar residues" evidence="8">
    <location>
        <begin position="8"/>
        <end position="18"/>
    </location>
</feature>
<keyword evidence="4" id="KW-0256">Endoplasmic reticulum</keyword>
<evidence type="ECO:0000256" key="6">
    <source>
        <dbReference type="ARBA" id="ARBA00023136"/>
    </source>
</evidence>
<dbReference type="OrthoDB" id="6517071at2759"/>
<feature type="compositionally biased region" description="Low complexity" evidence="8">
    <location>
        <begin position="333"/>
        <end position="362"/>
    </location>
</feature>
<evidence type="ECO:0000256" key="4">
    <source>
        <dbReference type="ARBA" id="ARBA00022824"/>
    </source>
</evidence>
<evidence type="ECO:0000313" key="10">
    <source>
        <dbReference type="Proteomes" id="UP000095300"/>
    </source>
</evidence>
<dbReference type="PANTHER" id="PTHR13289">
    <property type="entry name" value="PROTEIN PHOSPHATASE 1-BINDING PROTEIN BIFOCAL"/>
    <property type="match status" value="1"/>
</dbReference>